<dbReference type="FunFam" id="3.10.120.10:FF:000018">
    <property type="entry name" value="Heme/steroid binding domain protein, putative"/>
    <property type="match status" value="1"/>
</dbReference>
<dbReference type="GO" id="GO:0016020">
    <property type="term" value="C:membrane"/>
    <property type="evidence" value="ECO:0007669"/>
    <property type="project" value="TreeGrafter"/>
</dbReference>
<dbReference type="InterPro" id="IPR050577">
    <property type="entry name" value="MAPR/NEUFC/NENF-like"/>
</dbReference>
<evidence type="ECO:0000256" key="1">
    <source>
        <dbReference type="ARBA" id="ARBA00038357"/>
    </source>
</evidence>
<dbReference type="SMART" id="SM01117">
    <property type="entry name" value="Cyt-b5"/>
    <property type="match status" value="1"/>
</dbReference>
<evidence type="ECO:0000313" key="5">
    <source>
        <dbReference type="Proteomes" id="UP000517252"/>
    </source>
</evidence>
<dbReference type="InterPro" id="IPR001199">
    <property type="entry name" value="Cyt_B5-like_heme/steroid-bd"/>
</dbReference>
<evidence type="ECO:0000313" key="4">
    <source>
        <dbReference type="EMBL" id="GFP52632.1"/>
    </source>
</evidence>
<dbReference type="GO" id="GO:0012505">
    <property type="term" value="C:endomembrane system"/>
    <property type="evidence" value="ECO:0007669"/>
    <property type="project" value="TreeGrafter"/>
</dbReference>
<dbReference type="EMBL" id="BLZH01000001">
    <property type="protein sequence ID" value="GFP52632.1"/>
    <property type="molecule type" value="Genomic_DNA"/>
</dbReference>
<feature type="region of interest" description="Disordered" evidence="2">
    <location>
        <begin position="1"/>
        <end position="34"/>
    </location>
</feature>
<sequence>MADPELRQRKPQDVEEPVQEVKVKKSTKPKVHDADADAESPWVDVLRVISFLFVASCALSYWISNGESFFWGMKNKPNYLQVDWWKAQMQGPVYLTPEQLAGYDGKDPSKPVYVALNGTIYDVSNGRKMYGPGGPYSYFAGCDAARGFVTGCFAEDRTPDMRGVEDMFLPLDDPEVDAQWTTAEMKAMKEKEMAAALKKVDDALGNWVKFFANSKKYHKVGYVKKDENWLDKEPRKKLCEAAQQGRSKRKNRNSEY</sequence>
<comment type="caution">
    <text evidence="4">The sequence shown here is derived from an EMBL/GenBank/DDBJ whole genome shotgun (WGS) entry which is preliminary data.</text>
</comment>
<organism evidence="4 5">
    <name type="scientific">Trichoderma asperellum</name>
    <name type="common">Filamentous fungus</name>
    <dbReference type="NCBI Taxonomy" id="101201"/>
    <lineage>
        <taxon>Eukaryota</taxon>
        <taxon>Fungi</taxon>
        <taxon>Dikarya</taxon>
        <taxon>Ascomycota</taxon>
        <taxon>Pezizomycotina</taxon>
        <taxon>Sordariomycetes</taxon>
        <taxon>Hypocreomycetidae</taxon>
        <taxon>Hypocreales</taxon>
        <taxon>Hypocreaceae</taxon>
        <taxon>Trichoderma</taxon>
    </lineage>
</organism>
<feature type="domain" description="Cytochrome b5 heme-binding" evidence="3">
    <location>
        <begin position="95"/>
        <end position="177"/>
    </location>
</feature>
<evidence type="ECO:0000256" key="2">
    <source>
        <dbReference type="SAM" id="MobiDB-lite"/>
    </source>
</evidence>
<dbReference type="OrthoDB" id="10257697at2759"/>
<accession>A0A6V8QKG8</accession>
<dbReference type="PANTHER" id="PTHR10281:SF76">
    <property type="entry name" value="CALCUTTA CUP-RELATED"/>
    <property type="match status" value="1"/>
</dbReference>
<reference evidence="4 5" key="1">
    <citation type="submission" date="2020-07" db="EMBL/GenBank/DDBJ databases">
        <title>Trichoderma asperellum IC-1 whole genome shotgun sequence.</title>
        <authorList>
            <person name="Kanamasa S."/>
            <person name="Takahashi H."/>
        </authorList>
    </citation>
    <scope>NUCLEOTIDE SEQUENCE [LARGE SCALE GENOMIC DNA]</scope>
    <source>
        <strain evidence="4 5">IC-1</strain>
    </source>
</reference>
<comment type="similarity">
    <text evidence="1">Belongs to the cytochrome b5 family. MAPR subfamily.</text>
</comment>
<dbReference type="PANTHER" id="PTHR10281">
    <property type="entry name" value="MEMBRANE-ASSOCIATED PROGESTERONE RECEPTOR COMPONENT-RELATED"/>
    <property type="match status" value="1"/>
</dbReference>
<feature type="compositionally biased region" description="Basic and acidic residues" evidence="2">
    <location>
        <begin position="1"/>
        <end position="23"/>
    </location>
</feature>
<protein>
    <submittedName>
        <fullName evidence="4">Membrane steroid-binding protein 2</fullName>
    </submittedName>
</protein>
<proteinExistence type="inferred from homology"/>
<dbReference type="Pfam" id="PF00173">
    <property type="entry name" value="Cyt-b5"/>
    <property type="match status" value="1"/>
</dbReference>
<dbReference type="InterPro" id="IPR036400">
    <property type="entry name" value="Cyt_B5-like_heme/steroid_sf"/>
</dbReference>
<name>A0A6V8QKG8_TRIAP</name>
<evidence type="ECO:0000259" key="3">
    <source>
        <dbReference type="SMART" id="SM01117"/>
    </source>
</evidence>
<dbReference type="SUPFAM" id="SSF55856">
    <property type="entry name" value="Cytochrome b5-like heme/steroid binding domain"/>
    <property type="match status" value="1"/>
</dbReference>
<dbReference type="Gene3D" id="3.10.120.10">
    <property type="entry name" value="Cytochrome b5-like heme/steroid binding domain"/>
    <property type="match status" value="1"/>
</dbReference>
<dbReference type="Proteomes" id="UP000517252">
    <property type="component" value="Unassembled WGS sequence"/>
</dbReference>
<dbReference type="AlphaFoldDB" id="A0A6V8QKG8"/>
<gene>
    <name evidence="4" type="ORF">TASIC1_0001078400</name>
</gene>